<gene>
    <name evidence="2" type="ORF">L596_018565</name>
</gene>
<protein>
    <submittedName>
        <fullName evidence="2">Uncharacterized protein</fullName>
    </submittedName>
</protein>
<accession>A0A4U5N628</accession>
<evidence type="ECO:0000313" key="3">
    <source>
        <dbReference type="Proteomes" id="UP000298663"/>
    </source>
</evidence>
<evidence type="ECO:0000256" key="1">
    <source>
        <dbReference type="SAM" id="MobiDB-lite"/>
    </source>
</evidence>
<feature type="compositionally biased region" description="Basic and acidic residues" evidence="1">
    <location>
        <begin position="54"/>
        <end position="65"/>
    </location>
</feature>
<sequence>MEAWSRRPAAQARLQGHLPSMPTCASPREAPSRRGDPTPSRHRCPRAHQALKLGRTDCRREETQRQHPHVRRLLDRPQRPARGRPAPTAHAGSHLRITLRRPHLHADRPLRCISPDPAI</sequence>
<dbReference type="EMBL" id="AZBU02000005">
    <property type="protein sequence ID" value="TKR77631.1"/>
    <property type="molecule type" value="Genomic_DNA"/>
</dbReference>
<feature type="region of interest" description="Disordered" evidence="1">
    <location>
        <begin position="1"/>
        <end position="119"/>
    </location>
</feature>
<organism evidence="2 3">
    <name type="scientific">Steinernema carpocapsae</name>
    <name type="common">Entomopathogenic nematode</name>
    <dbReference type="NCBI Taxonomy" id="34508"/>
    <lineage>
        <taxon>Eukaryota</taxon>
        <taxon>Metazoa</taxon>
        <taxon>Ecdysozoa</taxon>
        <taxon>Nematoda</taxon>
        <taxon>Chromadorea</taxon>
        <taxon>Rhabditida</taxon>
        <taxon>Tylenchina</taxon>
        <taxon>Panagrolaimomorpha</taxon>
        <taxon>Strongyloidoidea</taxon>
        <taxon>Steinernematidae</taxon>
        <taxon>Steinernema</taxon>
    </lineage>
</organism>
<proteinExistence type="predicted"/>
<dbReference type="Proteomes" id="UP000298663">
    <property type="component" value="Unassembled WGS sequence"/>
</dbReference>
<comment type="caution">
    <text evidence="2">The sequence shown here is derived from an EMBL/GenBank/DDBJ whole genome shotgun (WGS) entry which is preliminary data.</text>
</comment>
<evidence type="ECO:0000313" key="2">
    <source>
        <dbReference type="EMBL" id="TKR77631.1"/>
    </source>
</evidence>
<name>A0A4U5N628_STECR</name>
<reference evidence="2 3" key="1">
    <citation type="journal article" date="2015" name="Genome Biol.">
        <title>Comparative genomics of Steinernema reveals deeply conserved gene regulatory networks.</title>
        <authorList>
            <person name="Dillman A.R."/>
            <person name="Macchietto M."/>
            <person name="Porter C.F."/>
            <person name="Rogers A."/>
            <person name="Williams B."/>
            <person name="Antoshechkin I."/>
            <person name="Lee M.M."/>
            <person name="Goodwin Z."/>
            <person name="Lu X."/>
            <person name="Lewis E.E."/>
            <person name="Goodrich-Blair H."/>
            <person name="Stock S.P."/>
            <person name="Adams B.J."/>
            <person name="Sternberg P.W."/>
            <person name="Mortazavi A."/>
        </authorList>
    </citation>
    <scope>NUCLEOTIDE SEQUENCE [LARGE SCALE GENOMIC DNA]</scope>
    <source>
        <strain evidence="2 3">ALL</strain>
    </source>
</reference>
<dbReference type="AlphaFoldDB" id="A0A4U5N628"/>
<keyword evidence="3" id="KW-1185">Reference proteome</keyword>
<reference evidence="2 3" key="2">
    <citation type="journal article" date="2019" name="G3 (Bethesda)">
        <title>Hybrid Assembly of the Genome of the Entomopathogenic Nematode Steinernema carpocapsae Identifies the X-Chromosome.</title>
        <authorList>
            <person name="Serra L."/>
            <person name="Macchietto M."/>
            <person name="Macias-Munoz A."/>
            <person name="McGill C.J."/>
            <person name="Rodriguez I.M."/>
            <person name="Rodriguez B."/>
            <person name="Murad R."/>
            <person name="Mortazavi A."/>
        </authorList>
    </citation>
    <scope>NUCLEOTIDE SEQUENCE [LARGE SCALE GENOMIC DNA]</scope>
    <source>
        <strain evidence="2 3">ALL</strain>
    </source>
</reference>